<feature type="domain" description="HTH asnC-type" evidence="4">
    <location>
        <begin position="5"/>
        <end position="66"/>
    </location>
</feature>
<dbReference type="GO" id="GO:0005829">
    <property type="term" value="C:cytosol"/>
    <property type="evidence" value="ECO:0007669"/>
    <property type="project" value="TreeGrafter"/>
</dbReference>
<sequence length="156" mass="17408">MSGPLDAFDRSILEIVQRNCQLKAEVIAEQVGLSASAVQRRLKRMREDGVIAAEIAVVDRKAAGNAMTFIAGMEIERENYDALSKFRLWADRQDHIQQVYYVTGSVDLIAIITARDVGHYDEITAGIMAQNPQIRRIHTNVVLKDIKLGLFVPVDA</sequence>
<dbReference type="Pfam" id="PF01037">
    <property type="entry name" value="AsnC_trans_reg"/>
    <property type="match status" value="1"/>
</dbReference>
<dbReference type="PANTHER" id="PTHR30154">
    <property type="entry name" value="LEUCINE-RESPONSIVE REGULATORY PROTEIN"/>
    <property type="match status" value="1"/>
</dbReference>
<dbReference type="Pfam" id="PF13412">
    <property type="entry name" value="HTH_24"/>
    <property type="match status" value="1"/>
</dbReference>
<evidence type="ECO:0000256" key="2">
    <source>
        <dbReference type="ARBA" id="ARBA00023125"/>
    </source>
</evidence>
<organism evidence="5 6">
    <name type="scientific">Pararhizobium antarcticum</name>
    <dbReference type="NCBI Taxonomy" id="1798805"/>
    <lineage>
        <taxon>Bacteria</taxon>
        <taxon>Pseudomonadati</taxon>
        <taxon>Pseudomonadota</taxon>
        <taxon>Alphaproteobacteria</taxon>
        <taxon>Hyphomicrobiales</taxon>
        <taxon>Rhizobiaceae</taxon>
        <taxon>Rhizobium/Agrobacterium group</taxon>
        <taxon>Pararhizobium</taxon>
    </lineage>
</organism>
<dbReference type="GO" id="GO:0043200">
    <property type="term" value="P:response to amino acid"/>
    <property type="evidence" value="ECO:0007669"/>
    <property type="project" value="TreeGrafter"/>
</dbReference>
<dbReference type="AlphaFoldDB" id="A0A657M036"/>
<keyword evidence="6" id="KW-1185">Reference proteome</keyword>
<name>A0A657M036_9HYPH</name>
<dbReference type="InterPro" id="IPR019888">
    <property type="entry name" value="Tscrpt_reg_AsnC-like"/>
</dbReference>
<gene>
    <name evidence="5" type="ORF">AX760_01080</name>
</gene>
<evidence type="ECO:0000313" key="5">
    <source>
        <dbReference type="EMBL" id="OJG01536.1"/>
    </source>
</evidence>
<dbReference type="PROSITE" id="PS50956">
    <property type="entry name" value="HTH_ASNC_2"/>
    <property type="match status" value="1"/>
</dbReference>
<dbReference type="PANTHER" id="PTHR30154:SF34">
    <property type="entry name" value="TRANSCRIPTIONAL REGULATOR AZLB"/>
    <property type="match status" value="1"/>
</dbReference>
<dbReference type="PRINTS" id="PR00033">
    <property type="entry name" value="HTHASNC"/>
</dbReference>
<dbReference type="GO" id="GO:0043565">
    <property type="term" value="F:sequence-specific DNA binding"/>
    <property type="evidence" value="ECO:0007669"/>
    <property type="project" value="InterPro"/>
</dbReference>
<evidence type="ECO:0000256" key="1">
    <source>
        <dbReference type="ARBA" id="ARBA00023015"/>
    </source>
</evidence>
<reference evidence="5 6" key="1">
    <citation type="submission" date="2016-02" db="EMBL/GenBank/DDBJ databases">
        <title>Genome sequencing of a beta-galactosidase producing bacteria Rhizobium sp. 59.</title>
        <authorList>
            <person name="Wang D."/>
            <person name="Kot W."/>
            <person name="Qin Y."/>
            <person name="Hansen L."/>
            <person name="Naqvi K."/>
            <person name="Rensing C."/>
        </authorList>
    </citation>
    <scope>NUCLEOTIDE SEQUENCE [LARGE SCALE GENOMIC DNA]</scope>
    <source>
        <strain evidence="5 6">59</strain>
    </source>
</reference>
<evidence type="ECO:0000256" key="3">
    <source>
        <dbReference type="ARBA" id="ARBA00023163"/>
    </source>
</evidence>
<dbReference type="SUPFAM" id="SSF54909">
    <property type="entry name" value="Dimeric alpha+beta barrel"/>
    <property type="match status" value="1"/>
</dbReference>
<keyword evidence="3" id="KW-0804">Transcription</keyword>
<dbReference type="GO" id="GO:0006355">
    <property type="term" value="P:regulation of DNA-templated transcription"/>
    <property type="evidence" value="ECO:0007669"/>
    <property type="project" value="UniProtKB-ARBA"/>
</dbReference>
<evidence type="ECO:0000313" key="6">
    <source>
        <dbReference type="Proteomes" id="UP000182661"/>
    </source>
</evidence>
<dbReference type="RefSeq" id="WP_071830975.1">
    <property type="nucleotide sequence ID" value="NZ_LSRP01000001.1"/>
</dbReference>
<dbReference type="OrthoDB" id="7856348at2"/>
<dbReference type="SUPFAM" id="SSF46785">
    <property type="entry name" value="Winged helix' DNA-binding domain"/>
    <property type="match status" value="1"/>
</dbReference>
<dbReference type="InterPro" id="IPR000485">
    <property type="entry name" value="AsnC-type_HTH_dom"/>
</dbReference>
<dbReference type="InterPro" id="IPR011991">
    <property type="entry name" value="ArsR-like_HTH"/>
</dbReference>
<proteinExistence type="predicted"/>
<dbReference type="InterPro" id="IPR036390">
    <property type="entry name" value="WH_DNA-bd_sf"/>
</dbReference>
<dbReference type="Gene3D" id="1.10.10.10">
    <property type="entry name" value="Winged helix-like DNA-binding domain superfamily/Winged helix DNA-binding domain"/>
    <property type="match status" value="1"/>
</dbReference>
<dbReference type="InterPro" id="IPR019887">
    <property type="entry name" value="Tscrpt_reg_AsnC/Lrp_C"/>
</dbReference>
<keyword evidence="1" id="KW-0805">Transcription regulation</keyword>
<dbReference type="Gene3D" id="3.30.70.920">
    <property type="match status" value="1"/>
</dbReference>
<dbReference type="Proteomes" id="UP000182661">
    <property type="component" value="Unassembled WGS sequence"/>
</dbReference>
<protein>
    <submittedName>
        <fullName evidence="5">AsnC family transcriptional regulator</fullName>
    </submittedName>
</protein>
<dbReference type="EMBL" id="LSRP01000001">
    <property type="protein sequence ID" value="OJG01536.1"/>
    <property type="molecule type" value="Genomic_DNA"/>
</dbReference>
<accession>A0A657M036</accession>
<dbReference type="InterPro" id="IPR036388">
    <property type="entry name" value="WH-like_DNA-bd_sf"/>
</dbReference>
<keyword evidence="2" id="KW-0238">DNA-binding</keyword>
<dbReference type="SMART" id="SM00344">
    <property type="entry name" value="HTH_ASNC"/>
    <property type="match status" value="1"/>
</dbReference>
<dbReference type="CDD" id="cd00090">
    <property type="entry name" value="HTH_ARSR"/>
    <property type="match status" value="1"/>
</dbReference>
<evidence type="ECO:0000259" key="4">
    <source>
        <dbReference type="PROSITE" id="PS50956"/>
    </source>
</evidence>
<comment type="caution">
    <text evidence="5">The sequence shown here is derived from an EMBL/GenBank/DDBJ whole genome shotgun (WGS) entry which is preliminary data.</text>
</comment>
<dbReference type="InterPro" id="IPR011008">
    <property type="entry name" value="Dimeric_a/b-barrel"/>
</dbReference>